<feature type="domain" description="ERAP1-like C-terminal" evidence="10">
    <location>
        <begin position="522"/>
        <end position="785"/>
    </location>
</feature>
<dbReference type="Gene3D" id="1.25.50.20">
    <property type="match status" value="1"/>
</dbReference>
<dbReference type="InterPro" id="IPR042097">
    <property type="entry name" value="Aminopeptidase_N-like_N_sf"/>
</dbReference>
<evidence type="ECO:0000313" key="13">
    <source>
        <dbReference type="Proteomes" id="UP001158576"/>
    </source>
</evidence>
<protein>
    <recommendedName>
        <fullName evidence="8">Aminopeptidase</fullName>
        <ecNumber evidence="8">3.4.11.-</ecNumber>
    </recommendedName>
</protein>
<evidence type="ECO:0000259" key="11">
    <source>
        <dbReference type="Pfam" id="PF17900"/>
    </source>
</evidence>
<dbReference type="Gene3D" id="1.10.390.10">
    <property type="entry name" value="Neutral Protease Domain 2"/>
    <property type="match status" value="1"/>
</dbReference>
<keyword evidence="2 8" id="KW-0031">Aminopeptidase</keyword>
<evidence type="ECO:0000313" key="12">
    <source>
        <dbReference type="EMBL" id="CAG5081586.1"/>
    </source>
</evidence>
<keyword evidence="5 8" id="KW-0378">Hydrolase</keyword>
<dbReference type="Pfam" id="PF11838">
    <property type="entry name" value="ERAP1_C"/>
    <property type="match status" value="1"/>
</dbReference>
<evidence type="ECO:0000256" key="2">
    <source>
        <dbReference type="ARBA" id="ARBA00022438"/>
    </source>
</evidence>
<keyword evidence="6 8" id="KW-0862">Zinc</keyword>
<evidence type="ECO:0000256" key="5">
    <source>
        <dbReference type="ARBA" id="ARBA00022801"/>
    </source>
</evidence>
<dbReference type="InterPro" id="IPR014782">
    <property type="entry name" value="Peptidase_M1_dom"/>
</dbReference>
<dbReference type="EMBL" id="OU015568">
    <property type="protein sequence ID" value="CAG5081586.1"/>
    <property type="molecule type" value="Genomic_DNA"/>
</dbReference>
<reference evidence="12 13" key="1">
    <citation type="submission" date="2021-04" db="EMBL/GenBank/DDBJ databases">
        <authorList>
            <person name="Bliznina A."/>
        </authorList>
    </citation>
    <scope>NUCLEOTIDE SEQUENCE [LARGE SCALE GENOMIC DNA]</scope>
</reference>
<dbReference type="InterPro" id="IPR050344">
    <property type="entry name" value="Peptidase_M1_aminopeptidases"/>
</dbReference>
<dbReference type="SUPFAM" id="SSF63737">
    <property type="entry name" value="Leukotriene A4 hydrolase N-terminal domain"/>
    <property type="match status" value="1"/>
</dbReference>
<dbReference type="Gene3D" id="2.60.40.1910">
    <property type="match status" value="1"/>
</dbReference>
<comment type="cofactor">
    <cofactor evidence="8">
        <name>Zn(2+)</name>
        <dbReference type="ChEBI" id="CHEBI:29105"/>
    </cofactor>
    <text evidence="8">Binds 1 zinc ion per subunit.</text>
</comment>
<evidence type="ECO:0000256" key="8">
    <source>
        <dbReference type="RuleBase" id="RU364040"/>
    </source>
</evidence>
<dbReference type="InterPro" id="IPR027268">
    <property type="entry name" value="Peptidase_M4/M1_CTD_sf"/>
</dbReference>
<dbReference type="Pfam" id="PF01433">
    <property type="entry name" value="Peptidase_M1"/>
    <property type="match status" value="1"/>
</dbReference>
<dbReference type="SUPFAM" id="SSF55486">
    <property type="entry name" value="Metalloproteases ('zincins'), catalytic domain"/>
    <property type="match status" value="1"/>
</dbReference>
<dbReference type="PANTHER" id="PTHR11533:SF174">
    <property type="entry name" value="PUROMYCIN-SENSITIVE AMINOPEPTIDASE-RELATED"/>
    <property type="match status" value="1"/>
</dbReference>
<dbReference type="Pfam" id="PF17900">
    <property type="entry name" value="Peptidase_M1_N"/>
    <property type="match status" value="1"/>
</dbReference>
<evidence type="ECO:0000256" key="4">
    <source>
        <dbReference type="ARBA" id="ARBA00022723"/>
    </source>
</evidence>
<comment type="similarity">
    <text evidence="1 8">Belongs to the peptidase M1 family.</text>
</comment>
<evidence type="ECO:0000256" key="6">
    <source>
        <dbReference type="ARBA" id="ARBA00022833"/>
    </source>
</evidence>
<accession>A0ABN7RQV4</accession>
<gene>
    <name evidence="12" type="ORF">OKIOD_LOCUS1476</name>
</gene>
<dbReference type="InterPro" id="IPR024571">
    <property type="entry name" value="ERAP1-like_C_dom"/>
</dbReference>
<evidence type="ECO:0000256" key="1">
    <source>
        <dbReference type="ARBA" id="ARBA00010136"/>
    </source>
</evidence>
<feature type="domain" description="Peptidase M1 membrane alanine aminopeptidase" evidence="9">
    <location>
        <begin position="227"/>
        <end position="444"/>
    </location>
</feature>
<name>A0ABN7RQV4_OIKDI</name>
<keyword evidence="4 8" id="KW-0479">Metal-binding</keyword>
<evidence type="ECO:0000259" key="10">
    <source>
        <dbReference type="Pfam" id="PF11838"/>
    </source>
</evidence>
<dbReference type="CDD" id="cd09601">
    <property type="entry name" value="M1_APN-Q_like"/>
    <property type="match status" value="1"/>
</dbReference>
<keyword evidence="3 8" id="KW-0645">Protease</keyword>
<evidence type="ECO:0000259" key="9">
    <source>
        <dbReference type="Pfam" id="PF01433"/>
    </source>
</evidence>
<organism evidence="12 13">
    <name type="scientific">Oikopleura dioica</name>
    <name type="common">Tunicate</name>
    <dbReference type="NCBI Taxonomy" id="34765"/>
    <lineage>
        <taxon>Eukaryota</taxon>
        <taxon>Metazoa</taxon>
        <taxon>Chordata</taxon>
        <taxon>Tunicata</taxon>
        <taxon>Appendicularia</taxon>
        <taxon>Copelata</taxon>
        <taxon>Oikopleuridae</taxon>
        <taxon>Oikopleura</taxon>
    </lineage>
</organism>
<keyword evidence="7 8" id="KW-0482">Metalloprotease</keyword>
<keyword evidence="13" id="KW-1185">Reference proteome</keyword>
<dbReference type="Proteomes" id="UP001158576">
    <property type="component" value="Chromosome PAR"/>
</dbReference>
<dbReference type="EC" id="3.4.11.-" evidence="8"/>
<dbReference type="InterPro" id="IPR001930">
    <property type="entry name" value="Peptidase_M1"/>
</dbReference>
<dbReference type="PANTHER" id="PTHR11533">
    <property type="entry name" value="PROTEASE M1 ZINC METALLOPROTEASE"/>
    <property type="match status" value="1"/>
</dbReference>
<proteinExistence type="inferred from homology"/>
<dbReference type="InterPro" id="IPR034016">
    <property type="entry name" value="M1_APN-typ"/>
</dbReference>
<evidence type="ECO:0000256" key="3">
    <source>
        <dbReference type="ARBA" id="ARBA00022670"/>
    </source>
</evidence>
<evidence type="ECO:0000256" key="7">
    <source>
        <dbReference type="ARBA" id="ARBA00023049"/>
    </source>
</evidence>
<dbReference type="InterPro" id="IPR045357">
    <property type="entry name" value="Aminopeptidase_N-like_N"/>
</dbReference>
<sequence>MTKKEFERLPKHVKPISYDLHLHPNLETFKFAGNVKILVDVLEETSTIKMNSAEIEFTDAKVGEIGATCAADAETETVTITTAAPLSVGKHSVEINFVGIHNDDMKGFYRTKSTNKDGVAEYSLVTQFEATDARRALPCWDEPAWKATFKVRLTVPEAKTALSNMDVVGAIKNENGTITYEYNETPIMSTYLLAFCVGEYDYVEGKTKSGILVRIYTEKGVSHQGNFALECGIKCLDFYEDYFQIKYPLPKCDMIAVADFAAGAMENWGLITYRSVCILFDEEKSTLRTKERVGIVVAHELAHQWFGNLVTMEWWTHLWLNEGFATFMEYLAIDNCYPDWSIFDEFIGSTFYRALDLDGLDSSHAIEVPVGHPSEIDEIFDTISYCKGASVIRMLYEWIGDAAFRKGMKQYLTKFSYKNAFTEDLWESLSEASGLPVGDVMSGWTGRLGFPLVSAKVKSWDENGLTVTLTQKKFSATNGAVDAACWRIPISYIKSTDSKIEQVLMSDASIDVEIKNLPKDGWVKFNAGATGFYQVHYDETLFNAIKPVVKNLTPRDRVQVEADLYAACKAGIEKSSRFLDLARCYKGEMDYNVWNDFSSSLGSYRNLAESLGCKEEAKALLREIYSPTASAIGFEKNDKDSHSTGNLRSLVWGQLAKCDHEELNVYAAENFKKMVEDPTSTHLNPDMQGVVLTTAARQQKSLDDLIKLHTGFPMQEQKSRTEIAIGSVQGTELMAKAIDYAFSDAVRQQDMTSLLTTISASSLEGRDAIWAMLQNKWDFWKNFKGSFMDVG</sequence>
<feature type="domain" description="Aminopeptidase N-like N-terminal" evidence="11">
    <location>
        <begin position="14"/>
        <end position="192"/>
    </location>
</feature>
<dbReference type="Gene3D" id="2.60.40.1730">
    <property type="entry name" value="tricorn interacting facor f3 domain"/>
    <property type="match status" value="1"/>
</dbReference>
<dbReference type="PRINTS" id="PR00756">
    <property type="entry name" value="ALADIPTASE"/>
</dbReference>